<name>A0A238K2J7_9RHOB</name>
<dbReference type="SUPFAM" id="SSF52402">
    <property type="entry name" value="Adenine nucleotide alpha hydrolases-like"/>
    <property type="match status" value="1"/>
</dbReference>
<keyword evidence="9" id="KW-1185">Reference proteome</keyword>
<comment type="similarity">
    <text evidence="6">Belongs to the tRNA(Ile)-lysidine synthase family.</text>
</comment>
<dbReference type="PANTHER" id="PTHR43033">
    <property type="entry name" value="TRNA(ILE)-LYSIDINE SYNTHASE-RELATED"/>
    <property type="match status" value="1"/>
</dbReference>
<dbReference type="HAMAP" id="MF_01161">
    <property type="entry name" value="tRNA_Ile_lys_synt"/>
    <property type="match status" value="1"/>
</dbReference>
<evidence type="ECO:0000313" key="9">
    <source>
        <dbReference type="Proteomes" id="UP000203464"/>
    </source>
</evidence>
<dbReference type="GO" id="GO:0032267">
    <property type="term" value="F:tRNA(Ile)-lysidine synthase activity"/>
    <property type="evidence" value="ECO:0007669"/>
    <property type="project" value="UniProtKB-EC"/>
</dbReference>
<proteinExistence type="inferred from homology"/>
<organism evidence="8 9">
    <name type="scientific">Octadecabacter ascidiaceicola</name>
    <dbReference type="NCBI Taxonomy" id="1655543"/>
    <lineage>
        <taxon>Bacteria</taxon>
        <taxon>Pseudomonadati</taxon>
        <taxon>Pseudomonadota</taxon>
        <taxon>Alphaproteobacteria</taxon>
        <taxon>Rhodobacterales</taxon>
        <taxon>Roseobacteraceae</taxon>
        <taxon>Octadecabacter</taxon>
    </lineage>
</organism>
<sequence length="385" mass="42411">MALLHAAISCAALSGTKIEAVTVDHGLRSEAADEAEGVAHYCEQEGIPHTILKWDGLAAKGNIAAAAREARFRLMADWAKERDIGGILLGHTANDIAETFLMRLARKAGVDGLAAMDVRFNRHGIVWARPFWQQTRDRLRDYLRRHGVAWVEDPTNVDENHDRPRMRRILSLLEDEGIGVEEIKSTAHRLKMARTALEDTTAEAAKLLVTSDCCDLIVTRNADPPVAGEIERRLLNAALRYVSGTGYPPREKAYNGMLRALIEQDTYTVAGCLVTIERPEGIVNQKVRVAREFNAVKDLVGPSDVTWDNRWAIDGPHAPNLTIRALGESLKDVPDWRDVGLPRASLMASPAVFDGETLISAPIAGLQNGFSARIVADFQSFLLSR</sequence>
<comment type="catalytic activity">
    <reaction evidence="5 6">
        <text>cytidine(34) in tRNA(Ile2) + L-lysine + ATP = lysidine(34) in tRNA(Ile2) + AMP + diphosphate + H(+)</text>
        <dbReference type="Rhea" id="RHEA:43744"/>
        <dbReference type="Rhea" id="RHEA-COMP:10625"/>
        <dbReference type="Rhea" id="RHEA-COMP:10670"/>
        <dbReference type="ChEBI" id="CHEBI:15378"/>
        <dbReference type="ChEBI" id="CHEBI:30616"/>
        <dbReference type="ChEBI" id="CHEBI:32551"/>
        <dbReference type="ChEBI" id="CHEBI:33019"/>
        <dbReference type="ChEBI" id="CHEBI:82748"/>
        <dbReference type="ChEBI" id="CHEBI:83665"/>
        <dbReference type="ChEBI" id="CHEBI:456215"/>
        <dbReference type="EC" id="6.3.4.19"/>
    </reaction>
</comment>
<dbReference type="Proteomes" id="UP000203464">
    <property type="component" value="Unassembled WGS sequence"/>
</dbReference>
<dbReference type="GO" id="GO:0005524">
    <property type="term" value="F:ATP binding"/>
    <property type="evidence" value="ECO:0007669"/>
    <property type="project" value="UniProtKB-KW"/>
</dbReference>
<dbReference type="InterPro" id="IPR012795">
    <property type="entry name" value="tRNA_Ile_lys_synt_N"/>
</dbReference>
<keyword evidence="3" id="KW-0547">Nucleotide-binding</keyword>
<keyword evidence="6" id="KW-0963">Cytoplasm</keyword>
<dbReference type="InterPro" id="IPR011063">
    <property type="entry name" value="TilS/TtcA_N"/>
</dbReference>
<comment type="caution">
    <text evidence="6">Lacks conserved residue(s) required for the propagation of feature annotation.</text>
</comment>
<evidence type="ECO:0000313" key="8">
    <source>
        <dbReference type="EMBL" id="SMX36993.1"/>
    </source>
</evidence>
<evidence type="ECO:0000256" key="5">
    <source>
        <dbReference type="ARBA" id="ARBA00048539"/>
    </source>
</evidence>
<evidence type="ECO:0000256" key="3">
    <source>
        <dbReference type="ARBA" id="ARBA00022741"/>
    </source>
</evidence>
<dbReference type="InterPro" id="IPR012094">
    <property type="entry name" value="tRNA_Ile_lys_synt"/>
</dbReference>
<accession>A0A238K2J7</accession>
<dbReference type="GO" id="GO:0006400">
    <property type="term" value="P:tRNA modification"/>
    <property type="evidence" value="ECO:0007669"/>
    <property type="project" value="UniProtKB-UniRule"/>
</dbReference>
<keyword evidence="4" id="KW-0067">ATP-binding</keyword>
<evidence type="ECO:0000256" key="4">
    <source>
        <dbReference type="ARBA" id="ARBA00022840"/>
    </source>
</evidence>
<evidence type="ECO:0000256" key="6">
    <source>
        <dbReference type="HAMAP-Rule" id="MF_01161"/>
    </source>
</evidence>
<feature type="domain" description="tRNA(Ile)-lysidine/2-thiocytidine synthase N-terminal" evidence="7">
    <location>
        <begin position="1"/>
        <end position="168"/>
    </location>
</feature>
<gene>
    <name evidence="6 8" type="primary">tilS</name>
    <name evidence="8" type="ORF">OCA8868_01217</name>
</gene>
<dbReference type="NCBIfam" id="TIGR02432">
    <property type="entry name" value="lysidine_TilS_N"/>
    <property type="match status" value="1"/>
</dbReference>
<protein>
    <recommendedName>
        <fullName evidence="6">tRNA(Ile)-lysidine synthase</fullName>
        <ecNumber evidence="6">6.3.4.19</ecNumber>
    </recommendedName>
    <alternativeName>
        <fullName evidence="6">tRNA(Ile)-2-lysyl-cytidine synthase</fullName>
    </alternativeName>
    <alternativeName>
        <fullName evidence="6">tRNA(Ile)-lysidine synthetase</fullName>
    </alternativeName>
</protein>
<dbReference type="InterPro" id="IPR014729">
    <property type="entry name" value="Rossmann-like_a/b/a_fold"/>
</dbReference>
<dbReference type="PANTHER" id="PTHR43033:SF1">
    <property type="entry name" value="TRNA(ILE)-LYSIDINE SYNTHASE-RELATED"/>
    <property type="match status" value="1"/>
</dbReference>
<keyword evidence="1 6" id="KW-0436">Ligase</keyword>
<dbReference type="AlphaFoldDB" id="A0A238K2J7"/>
<evidence type="ECO:0000259" key="7">
    <source>
        <dbReference type="Pfam" id="PF01171"/>
    </source>
</evidence>
<dbReference type="CDD" id="cd01992">
    <property type="entry name" value="TilS_N"/>
    <property type="match status" value="1"/>
</dbReference>
<keyword evidence="2 6" id="KW-0819">tRNA processing</keyword>
<dbReference type="GO" id="GO:0005737">
    <property type="term" value="C:cytoplasm"/>
    <property type="evidence" value="ECO:0007669"/>
    <property type="project" value="UniProtKB-SubCell"/>
</dbReference>
<dbReference type="Pfam" id="PF01171">
    <property type="entry name" value="ATP_bind_3"/>
    <property type="match status" value="1"/>
</dbReference>
<evidence type="ECO:0000256" key="2">
    <source>
        <dbReference type="ARBA" id="ARBA00022694"/>
    </source>
</evidence>
<comment type="function">
    <text evidence="6">Ligates lysine onto the cytidine present at position 34 of the AUA codon-specific tRNA(Ile) that contains the anticodon CAU, in an ATP-dependent manner. Cytidine is converted to lysidine, thus changing the amino acid specificity of the tRNA from methionine to isoleucine.</text>
</comment>
<reference evidence="9" key="1">
    <citation type="submission" date="2017-05" db="EMBL/GenBank/DDBJ databases">
        <authorList>
            <person name="Rodrigo-Torres L."/>
            <person name="Arahal R. D."/>
            <person name="Lucena T."/>
        </authorList>
    </citation>
    <scope>NUCLEOTIDE SEQUENCE [LARGE SCALE GENOMIC DNA]</scope>
    <source>
        <strain evidence="9">CECT 8868</strain>
    </source>
</reference>
<evidence type="ECO:0000256" key="1">
    <source>
        <dbReference type="ARBA" id="ARBA00022598"/>
    </source>
</evidence>
<comment type="subcellular location">
    <subcellularLocation>
        <location evidence="6">Cytoplasm</location>
    </subcellularLocation>
</comment>
<dbReference type="EC" id="6.3.4.19" evidence="6"/>
<dbReference type="Gene3D" id="3.40.50.620">
    <property type="entry name" value="HUPs"/>
    <property type="match status" value="1"/>
</dbReference>
<dbReference type="EMBL" id="FXYD01000002">
    <property type="protein sequence ID" value="SMX36993.1"/>
    <property type="molecule type" value="Genomic_DNA"/>
</dbReference>